<protein>
    <submittedName>
        <fullName evidence="1">Ornithine cyclodeaminase family protein</fullName>
    </submittedName>
</protein>
<proteinExistence type="predicted"/>
<organism evidence="1 2">
    <name type="scientific">Prauserella salsuginis</name>
    <dbReference type="NCBI Taxonomy" id="387889"/>
    <lineage>
        <taxon>Bacteria</taxon>
        <taxon>Bacillati</taxon>
        <taxon>Actinomycetota</taxon>
        <taxon>Actinomycetes</taxon>
        <taxon>Pseudonocardiales</taxon>
        <taxon>Pseudonocardiaceae</taxon>
        <taxon>Prauserella</taxon>
        <taxon>Prauserella salsuginis group</taxon>
    </lineage>
</organism>
<dbReference type="Gene3D" id="3.30.1780.10">
    <property type="entry name" value="ornithine cyclodeaminase, domain 1"/>
    <property type="match status" value="1"/>
</dbReference>
<accession>A0ABW6G176</accession>
<comment type="caution">
    <text evidence="1">The sequence shown here is derived from an EMBL/GenBank/DDBJ whole genome shotgun (WGS) entry which is preliminary data.</text>
</comment>
<dbReference type="InterPro" id="IPR003462">
    <property type="entry name" value="ODC_Mu_crystall"/>
</dbReference>
<gene>
    <name evidence="1" type="ORF">ACFWGY_06380</name>
</gene>
<keyword evidence="2" id="KW-1185">Reference proteome</keyword>
<evidence type="ECO:0000313" key="1">
    <source>
        <dbReference type="EMBL" id="MFD6792946.1"/>
    </source>
</evidence>
<sequence length="357" mass="37478">MVLHDVSAVGKGSMPRILNDRHVDQLLPPAAALTDVRTAFELLAAGEAQDEPRRRTGAGTVTLNVMSAIVPKLDAIAVKSYPVVRSGTNRGSVITLVLYSVETGAVRGVLQADLLGRRRTSAASALATQAMARTDSSTVCLLGTGFQAPAQIAALVEVMPRVRTVLVVGRNVDRAAAVAAGLREAYPWLHIESGDRPERAVPRADVVITATGATEPLFDGALLRPGTHVNAVGSNHAQRRELDSTTLRRANCVAVDSAAVARLECGDLLANGLDPRMAVEFADIVVGATRGRENEDDITVFESHGLAVQDLVCAMRVVGAAAEAELGSVVYLGGEPDAGEGAVVHQHDSEQGQRRNA</sequence>
<dbReference type="InterPro" id="IPR023401">
    <property type="entry name" value="ODC_N"/>
</dbReference>
<dbReference type="RefSeq" id="WP_258937690.1">
    <property type="nucleotide sequence ID" value="NZ_JANBBF010000012.1"/>
</dbReference>
<dbReference type="PANTHER" id="PTHR13812:SF19">
    <property type="entry name" value="KETIMINE REDUCTASE MU-CRYSTALLIN"/>
    <property type="match status" value="1"/>
</dbReference>
<dbReference type="PANTHER" id="PTHR13812">
    <property type="entry name" value="KETIMINE REDUCTASE MU-CRYSTALLIN"/>
    <property type="match status" value="1"/>
</dbReference>
<evidence type="ECO:0000313" key="2">
    <source>
        <dbReference type="Proteomes" id="UP001598673"/>
    </source>
</evidence>
<name>A0ABW6G176_9PSEU</name>
<reference evidence="1 2" key="1">
    <citation type="submission" date="2024-09" db="EMBL/GenBank/DDBJ databases">
        <title>The Natural Products Discovery Center: Release of the First 8490 Sequenced Strains for Exploring Actinobacteria Biosynthetic Diversity.</title>
        <authorList>
            <person name="Kalkreuter E."/>
            <person name="Kautsar S.A."/>
            <person name="Yang D."/>
            <person name="Bader C.D."/>
            <person name="Teijaro C.N."/>
            <person name="Fluegel L."/>
            <person name="Davis C.M."/>
            <person name="Simpson J.R."/>
            <person name="Lauterbach L."/>
            <person name="Steele A.D."/>
            <person name="Gui C."/>
            <person name="Meng S."/>
            <person name="Li G."/>
            <person name="Viehrig K."/>
            <person name="Ye F."/>
            <person name="Su P."/>
            <person name="Kiefer A.F."/>
            <person name="Nichols A."/>
            <person name="Cepeda A.J."/>
            <person name="Yan W."/>
            <person name="Fan B."/>
            <person name="Jiang Y."/>
            <person name="Adhikari A."/>
            <person name="Zheng C.-J."/>
            <person name="Schuster L."/>
            <person name="Cowan T.M."/>
            <person name="Smanski M.J."/>
            <person name="Chevrette M.G."/>
            <person name="De Carvalho L.P.S."/>
            <person name="Shen B."/>
        </authorList>
    </citation>
    <scope>NUCLEOTIDE SEQUENCE [LARGE SCALE GENOMIC DNA]</scope>
    <source>
        <strain evidence="1 2">NPDC060353</strain>
    </source>
</reference>
<dbReference type="EMBL" id="JBHXCV010000003">
    <property type="protein sequence ID" value="MFD6792946.1"/>
    <property type="molecule type" value="Genomic_DNA"/>
</dbReference>
<dbReference type="InterPro" id="IPR036291">
    <property type="entry name" value="NAD(P)-bd_dom_sf"/>
</dbReference>
<dbReference type="SUPFAM" id="SSF51735">
    <property type="entry name" value="NAD(P)-binding Rossmann-fold domains"/>
    <property type="match status" value="1"/>
</dbReference>
<dbReference type="Gene3D" id="3.40.50.720">
    <property type="entry name" value="NAD(P)-binding Rossmann-like Domain"/>
    <property type="match status" value="1"/>
</dbReference>
<dbReference type="Pfam" id="PF02423">
    <property type="entry name" value="OCD_Mu_crystall"/>
    <property type="match status" value="1"/>
</dbReference>
<dbReference type="Proteomes" id="UP001598673">
    <property type="component" value="Unassembled WGS sequence"/>
</dbReference>
<dbReference type="PIRSF" id="PIRSF001439">
    <property type="entry name" value="CryM"/>
    <property type="match status" value="1"/>
</dbReference>